<reference evidence="7" key="1">
    <citation type="submission" date="2021-01" db="EMBL/GenBank/DDBJ databases">
        <authorList>
            <person name="Corre E."/>
            <person name="Pelletier E."/>
            <person name="Niang G."/>
            <person name="Scheremetjew M."/>
            <person name="Finn R."/>
            <person name="Kale V."/>
            <person name="Holt S."/>
            <person name="Cochrane G."/>
            <person name="Meng A."/>
            <person name="Brown T."/>
            <person name="Cohen L."/>
        </authorList>
    </citation>
    <scope>NUCLEOTIDE SEQUENCE</scope>
    <source>
        <strain evidence="7">SAG 11-49</strain>
    </source>
</reference>
<evidence type="ECO:0000256" key="1">
    <source>
        <dbReference type="ARBA" id="ARBA00004474"/>
    </source>
</evidence>
<evidence type="ECO:0000256" key="2">
    <source>
        <dbReference type="ARBA" id="ARBA00010985"/>
    </source>
</evidence>
<feature type="transmembrane region" description="Helical" evidence="6">
    <location>
        <begin position="151"/>
        <end position="169"/>
    </location>
</feature>
<dbReference type="PANTHER" id="PTHR36049">
    <property type="entry name" value="TRANSMEMBRANE PROTEIN"/>
    <property type="match status" value="1"/>
</dbReference>
<feature type="region of interest" description="Disordered" evidence="5">
    <location>
        <begin position="1"/>
        <end position="22"/>
    </location>
</feature>
<name>A0A7S0RH67_9CHLO</name>
<organism evidence="7">
    <name type="scientific">Chlamydomonas leiostraca</name>
    <dbReference type="NCBI Taxonomy" id="1034604"/>
    <lineage>
        <taxon>Eukaryota</taxon>
        <taxon>Viridiplantae</taxon>
        <taxon>Chlorophyta</taxon>
        <taxon>core chlorophytes</taxon>
        <taxon>Chlorophyceae</taxon>
        <taxon>CS clade</taxon>
        <taxon>Chlamydomonadales</taxon>
        <taxon>Chlamydomonadaceae</taxon>
        <taxon>Chlamydomonas</taxon>
    </lineage>
</organism>
<evidence type="ECO:0000256" key="4">
    <source>
        <dbReference type="ARBA" id="ARBA00022640"/>
    </source>
</evidence>
<sequence>MRASQSAAVCPSRRATAKPHTLTSRCTRHRLPAMSSTPSSTTMDVKPDSISTPQAIEASTSGVCVEPVQVASTSMAFMALAVACMAMPEHAVAHEAVSSTMSANPQFDLAEGQEFWGNVARYGRYFVTVMLGTGYVMLRPFAAALKNPVSAIFAILGVVGGAVVLKFTLEAMLGVSADPLPFDYVQGKF</sequence>
<dbReference type="PANTHER" id="PTHR36049:SF3">
    <property type="match status" value="1"/>
</dbReference>
<dbReference type="GO" id="GO:0009536">
    <property type="term" value="C:plastid"/>
    <property type="evidence" value="ECO:0007669"/>
    <property type="project" value="UniProtKB-SubCell"/>
</dbReference>
<keyword evidence="6" id="KW-1133">Transmembrane helix</keyword>
<dbReference type="InterPro" id="IPR008470">
    <property type="entry name" value="Uncharacterised_Ycf33"/>
</dbReference>
<comment type="similarity">
    <text evidence="2">Belongs to the ycf33 family.</text>
</comment>
<dbReference type="AlphaFoldDB" id="A0A7S0RH67"/>
<gene>
    <name evidence="7" type="ORF">CLEI1391_LOCUS7932</name>
</gene>
<dbReference type="Pfam" id="PF05421">
    <property type="entry name" value="DUF751"/>
    <property type="match status" value="1"/>
</dbReference>
<accession>A0A7S0RH67</accession>
<dbReference type="EMBL" id="HBFB01014076">
    <property type="protein sequence ID" value="CAD8677345.1"/>
    <property type="molecule type" value="Transcribed_RNA"/>
</dbReference>
<evidence type="ECO:0000256" key="6">
    <source>
        <dbReference type="SAM" id="Phobius"/>
    </source>
</evidence>
<keyword evidence="6" id="KW-0812">Transmembrane</keyword>
<protein>
    <recommendedName>
        <fullName evidence="3">Uncharacterized protein ycf33</fullName>
    </recommendedName>
</protein>
<keyword evidence="4" id="KW-0934">Plastid</keyword>
<proteinExistence type="inferred from homology"/>
<evidence type="ECO:0000256" key="5">
    <source>
        <dbReference type="SAM" id="MobiDB-lite"/>
    </source>
</evidence>
<comment type="subcellular location">
    <subcellularLocation>
        <location evidence="1">Plastid</location>
    </subcellularLocation>
</comment>
<keyword evidence="6" id="KW-0472">Membrane</keyword>
<evidence type="ECO:0000313" key="7">
    <source>
        <dbReference type="EMBL" id="CAD8677345.1"/>
    </source>
</evidence>
<evidence type="ECO:0000256" key="3">
    <source>
        <dbReference type="ARBA" id="ARBA00021584"/>
    </source>
</evidence>